<protein>
    <submittedName>
        <fullName evidence="1">Uncharacterized protein</fullName>
    </submittedName>
</protein>
<organism evidence="1 2">
    <name type="scientific">Hyalomma asiaticum</name>
    <name type="common">Tick</name>
    <dbReference type="NCBI Taxonomy" id="266040"/>
    <lineage>
        <taxon>Eukaryota</taxon>
        <taxon>Metazoa</taxon>
        <taxon>Ecdysozoa</taxon>
        <taxon>Arthropoda</taxon>
        <taxon>Chelicerata</taxon>
        <taxon>Arachnida</taxon>
        <taxon>Acari</taxon>
        <taxon>Parasitiformes</taxon>
        <taxon>Ixodida</taxon>
        <taxon>Ixodoidea</taxon>
        <taxon>Ixodidae</taxon>
        <taxon>Hyalomminae</taxon>
        <taxon>Hyalomma</taxon>
    </lineage>
</organism>
<evidence type="ECO:0000313" key="1">
    <source>
        <dbReference type="EMBL" id="KAH6925619.1"/>
    </source>
</evidence>
<dbReference type="EMBL" id="CM023487">
    <property type="protein sequence ID" value="KAH6925619.1"/>
    <property type="molecule type" value="Genomic_DNA"/>
</dbReference>
<reference evidence="1" key="1">
    <citation type="submission" date="2020-05" db="EMBL/GenBank/DDBJ databases">
        <title>Large-scale comparative analyses of tick genomes elucidate their genetic diversity and vector capacities.</title>
        <authorList>
            <person name="Jia N."/>
            <person name="Wang J."/>
            <person name="Shi W."/>
            <person name="Du L."/>
            <person name="Sun Y."/>
            <person name="Zhan W."/>
            <person name="Jiang J."/>
            <person name="Wang Q."/>
            <person name="Zhang B."/>
            <person name="Ji P."/>
            <person name="Sakyi L.B."/>
            <person name="Cui X."/>
            <person name="Yuan T."/>
            <person name="Jiang B."/>
            <person name="Yang W."/>
            <person name="Lam T.T.-Y."/>
            <person name="Chang Q."/>
            <person name="Ding S."/>
            <person name="Wang X."/>
            <person name="Zhu J."/>
            <person name="Ruan X."/>
            <person name="Zhao L."/>
            <person name="Wei J."/>
            <person name="Que T."/>
            <person name="Du C."/>
            <person name="Cheng J."/>
            <person name="Dai P."/>
            <person name="Han X."/>
            <person name="Huang E."/>
            <person name="Gao Y."/>
            <person name="Liu J."/>
            <person name="Shao H."/>
            <person name="Ye R."/>
            <person name="Li L."/>
            <person name="Wei W."/>
            <person name="Wang X."/>
            <person name="Wang C."/>
            <person name="Yang T."/>
            <person name="Huo Q."/>
            <person name="Li W."/>
            <person name="Guo W."/>
            <person name="Chen H."/>
            <person name="Zhou L."/>
            <person name="Ni X."/>
            <person name="Tian J."/>
            <person name="Zhou Y."/>
            <person name="Sheng Y."/>
            <person name="Liu T."/>
            <person name="Pan Y."/>
            <person name="Xia L."/>
            <person name="Li J."/>
            <person name="Zhao F."/>
            <person name="Cao W."/>
        </authorList>
    </citation>
    <scope>NUCLEOTIDE SEQUENCE</scope>
    <source>
        <strain evidence="1">Hyas-2018</strain>
    </source>
</reference>
<comment type="caution">
    <text evidence="1">The sequence shown here is derived from an EMBL/GenBank/DDBJ whole genome shotgun (WGS) entry which is preliminary data.</text>
</comment>
<keyword evidence="2" id="KW-1185">Reference proteome</keyword>
<dbReference type="Proteomes" id="UP000821845">
    <property type="component" value="Chromosome 7"/>
</dbReference>
<evidence type="ECO:0000313" key="2">
    <source>
        <dbReference type="Proteomes" id="UP000821845"/>
    </source>
</evidence>
<sequence length="76" mass="8520">MKAPLTSTTADLAACPRPISPDGSIWRPGPSARICSRHFVGNEKSNIEKHPAYNPSIFPSHYRYTPPTHAVDRYER</sequence>
<name>A0ACB7RUV7_HYAAI</name>
<accession>A0ACB7RUV7</accession>
<gene>
    <name evidence="1" type="ORF">HPB50_008000</name>
</gene>
<proteinExistence type="predicted"/>